<dbReference type="InterPro" id="IPR002347">
    <property type="entry name" value="SDR_fam"/>
</dbReference>
<dbReference type="Gene3D" id="3.40.50.720">
    <property type="entry name" value="NAD(P)-binding Rossmann-like Domain"/>
    <property type="match status" value="1"/>
</dbReference>
<organism evidence="2 3">
    <name type="scientific">Macrosiphum euphorbiae</name>
    <name type="common">potato aphid</name>
    <dbReference type="NCBI Taxonomy" id="13131"/>
    <lineage>
        <taxon>Eukaryota</taxon>
        <taxon>Metazoa</taxon>
        <taxon>Ecdysozoa</taxon>
        <taxon>Arthropoda</taxon>
        <taxon>Hexapoda</taxon>
        <taxon>Insecta</taxon>
        <taxon>Pterygota</taxon>
        <taxon>Neoptera</taxon>
        <taxon>Paraneoptera</taxon>
        <taxon>Hemiptera</taxon>
        <taxon>Sternorrhyncha</taxon>
        <taxon>Aphidomorpha</taxon>
        <taxon>Aphidoidea</taxon>
        <taxon>Aphididae</taxon>
        <taxon>Macrosiphini</taxon>
        <taxon>Macrosiphum</taxon>
    </lineage>
</organism>
<dbReference type="GO" id="GO:0016491">
    <property type="term" value="F:oxidoreductase activity"/>
    <property type="evidence" value="ECO:0007669"/>
    <property type="project" value="UniProtKB-KW"/>
</dbReference>
<keyword evidence="3" id="KW-1185">Reference proteome</keyword>
<proteinExistence type="predicted"/>
<evidence type="ECO:0000313" key="2">
    <source>
        <dbReference type="EMBL" id="CAI6361323.1"/>
    </source>
</evidence>
<dbReference type="Pfam" id="PF00106">
    <property type="entry name" value="adh_short"/>
    <property type="match status" value="1"/>
</dbReference>
<evidence type="ECO:0000313" key="3">
    <source>
        <dbReference type="Proteomes" id="UP001160148"/>
    </source>
</evidence>
<name>A0AAV0WZU0_9HEMI</name>
<dbReference type="Proteomes" id="UP001160148">
    <property type="component" value="Unassembled WGS sequence"/>
</dbReference>
<dbReference type="PANTHER" id="PTHR43157:SF31">
    <property type="entry name" value="PHOSPHATIDYLINOSITOL-GLYCAN BIOSYNTHESIS CLASS F PROTEIN"/>
    <property type="match status" value="1"/>
</dbReference>
<evidence type="ECO:0000256" key="1">
    <source>
        <dbReference type="ARBA" id="ARBA00023002"/>
    </source>
</evidence>
<dbReference type="EMBL" id="CARXXK010000003">
    <property type="protein sequence ID" value="CAI6361323.1"/>
    <property type="molecule type" value="Genomic_DNA"/>
</dbReference>
<protein>
    <submittedName>
        <fullName evidence="2">Uncharacterized protein</fullName>
    </submittedName>
</protein>
<reference evidence="2 3" key="1">
    <citation type="submission" date="2023-01" db="EMBL/GenBank/DDBJ databases">
        <authorList>
            <person name="Whitehead M."/>
        </authorList>
    </citation>
    <scope>NUCLEOTIDE SEQUENCE [LARGE SCALE GENOMIC DNA]</scope>
</reference>
<dbReference type="InterPro" id="IPR036291">
    <property type="entry name" value="NAD(P)-bd_dom_sf"/>
</dbReference>
<gene>
    <name evidence="2" type="ORF">MEUPH1_LOCUS16521</name>
</gene>
<dbReference type="SUPFAM" id="SSF51735">
    <property type="entry name" value="NAD(P)-binding Rossmann-fold domains"/>
    <property type="match status" value="1"/>
</dbReference>
<comment type="caution">
    <text evidence="2">The sequence shown here is derived from an EMBL/GenBank/DDBJ whole genome shotgun (WGS) entry which is preliminary data.</text>
</comment>
<dbReference type="PANTHER" id="PTHR43157">
    <property type="entry name" value="PHOSPHATIDYLINOSITOL-GLYCAN BIOSYNTHESIS CLASS F PROTEIN-RELATED"/>
    <property type="match status" value="1"/>
</dbReference>
<keyword evidence="1" id="KW-0560">Oxidoreductase</keyword>
<sequence length="327" mass="36772">MFQILSTYFKIIQYQICYYFLGIFAVLDDLKNRDKNKFEIIKKRGKVAVITGGARGIGLEVVKKLVQCEMHIVIGCRNVKTGQKIIQQHISSDASIEIYELDLKSFTSVKSFAQKVLSNHDQIHILVNNAGVMFVPYEKCEDGYEAHWTINYLSHFLLTELLLPALKMSGSTNEHARVINVSSCAHEASPLINFGSISNSQGYITNAAYAMSKLAQLMSTKYYNKTLANTNVQVLAVHPGVVNTELFNGTLLKMIMPWILNYICKTPEEGSRSVAYACISPKLEGCGGYYANCQPAKYLPYADDKDAQKQLYDTSMVMIKHFLKINE</sequence>
<dbReference type="AlphaFoldDB" id="A0AAV0WZU0"/>
<accession>A0AAV0WZU0</accession>
<dbReference type="PRINTS" id="PR00081">
    <property type="entry name" value="GDHRDH"/>
</dbReference>